<dbReference type="Proteomes" id="UP000199550">
    <property type="component" value="Unassembled WGS sequence"/>
</dbReference>
<name>A0A1I4FT45_9RHOB</name>
<evidence type="ECO:0000259" key="1">
    <source>
        <dbReference type="Pfam" id="PF07238"/>
    </source>
</evidence>
<feature type="domain" description="PilZ" evidence="1">
    <location>
        <begin position="6"/>
        <end position="90"/>
    </location>
</feature>
<dbReference type="Pfam" id="PF07238">
    <property type="entry name" value="PilZ"/>
    <property type="match status" value="1"/>
</dbReference>
<dbReference type="GO" id="GO:0035438">
    <property type="term" value="F:cyclic-di-GMP binding"/>
    <property type="evidence" value="ECO:0007669"/>
    <property type="project" value="InterPro"/>
</dbReference>
<dbReference type="RefSeq" id="WP_090189303.1">
    <property type="nucleotide sequence ID" value="NZ_FOTF01000010.1"/>
</dbReference>
<dbReference type="InterPro" id="IPR009875">
    <property type="entry name" value="PilZ_domain"/>
</dbReference>
<gene>
    <name evidence="2" type="ORF">SAMN04488004_110103</name>
</gene>
<keyword evidence="3" id="KW-1185">Reference proteome</keyword>
<evidence type="ECO:0000313" key="2">
    <source>
        <dbReference type="EMBL" id="SFL21004.1"/>
    </source>
</evidence>
<dbReference type="AlphaFoldDB" id="A0A1I4FT45"/>
<dbReference type="EMBL" id="FOTF01000010">
    <property type="protein sequence ID" value="SFL21004.1"/>
    <property type="molecule type" value="Genomic_DNA"/>
</dbReference>
<evidence type="ECO:0000313" key="3">
    <source>
        <dbReference type="Proteomes" id="UP000199550"/>
    </source>
</evidence>
<dbReference type="STRING" id="195913.SAMN04488004_110103"/>
<sequence length="109" mass="12234">MNQKFRKHRYPTAFVLTVTTPRDRQRATLIDVNQGGARLEGVENVVSGERVALEVMSEKVTGTVRWVTAHRIGVAFTMPARPALVDLLRQGVRSSPAARFNSMALREMR</sequence>
<organism evidence="2 3">
    <name type="scientific">Loktanella salsilacus</name>
    <dbReference type="NCBI Taxonomy" id="195913"/>
    <lineage>
        <taxon>Bacteria</taxon>
        <taxon>Pseudomonadati</taxon>
        <taxon>Pseudomonadota</taxon>
        <taxon>Alphaproteobacteria</taxon>
        <taxon>Rhodobacterales</taxon>
        <taxon>Roseobacteraceae</taxon>
        <taxon>Loktanella</taxon>
    </lineage>
</organism>
<reference evidence="2 3" key="1">
    <citation type="submission" date="2016-10" db="EMBL/GenBank/DDBJ databases">
        <authorList>
            <person name="de Groot N.N."/>
        </authorList>
    </citation>
    <scope>NUCLEOTIDE SEQUENCE [LARGE SCALE GENOMIC DNA]</scope>
    <source>
        <strain evidence="2 3">DSM 16199</strain>
    </source>
</reference>
<accession>A0A1I4FT45</accession>
<protein>
    <submittedName>
        <fullName evidence="2">PilZ domain-containing protein</fullName>
    </submittedName>
</protein>
<proteinExistence type="predicted"/>
<dbReference type="OrthoDB" id="7472137at2"/>